<dbReference type="RefSeq" id="WP_132416816.1">
    <property type="nucleotide sequence ID" value="NZ_SKFG01000002.1"/>
</dbReference>
<keyword evidence="1" id="KW-0472">Membrane</keyword>
<dbReference type="EMBL" id="SKFG01000002">
    <property type="protein sequence ID" value="TCZ80169.1"/>
    <property type="molecule type" value="Genomic_DNA"/>
</dbReference>
<name>A0A4R4EJM0_9BACL</name>
<keyword evidence="1" id="KW-1133">Transmembrane helix</keyword>
<dbReference type="AlphaFoldDB" id="A0A4R4EJM0"/>
<organism evidence="3 4">
    <name type="scientific">Paenibacillus albiflavus</name>
    <dbReference type="NCBI Taxonomy" id="2545760"/>
    <lineage>
        <taxon>Bacteria</taxon>
        <taxon>Bacillati</taxon>
        <taxon>Bacillota</taxon>
        <taxon>Bacilli</taxon>
        <taxon>Bacillales</taxon>
        <taxon>Paenibacillaceae</taxon>
        <taxon>Paenibacillus</taxon>
    </lineage>
</organism>
<proteinExistence type="predicted"/>
<gene>
    <name evidence="3" type="ORF">E0485_04790</name>
</gene>
<dbReference type="Proteomes" id="UP000295418">
    <property type="component" value="Unassembled WGS sequence"/>
</dbReference>
<evidence type="ECO:0000259" key="2">
    <source>
        <dbReference type="Pfam" id="PF14285"/>
    </source>
</evidence>
<dbReference type="OrthoDB" id="2599781at2"/>
<feature type="domain" description="DUF4367" evidence="2">
    <location>
        <begin position="162"/>
        <end position="274"/>
    </location>
</feature>
<feature type="transmembrane region" description="Helical" evidence="1">
    <location>
        <begin position="47"/>
        <end position="66"/>
    </location>
</feature>
<evidence type="ECO:0000313" key="4">
    <source>
        <dbReference type="Proteomes" id="UP000295418"/>
    </source>
</evidence>
<dbReference type="Pfam" id="PF14285">
    <property type="entry name" value="DUF4367"/>
    <property type="match status" value="1"/>
</dbReference>
<reference evidence="3 4" key="1">
    <citation type="submission" date="2019-03" db="EMBL/GenBank/DDBJ databases">
        <authorList>
            <person name="Kim M.K.M."/>
        </authorList>
    </citation>
    <scope>NUCLEOTIDE SEQUENCE [LARGE SCALE GENOMIC DNA]</scope>
    <source>
        <strain evidence="3 4">18JY21-1</strain>
    </source>
</reference>
<keyword evidence="4" id="KW-1185">Reference proteome</keyword>
<accession>A0A4R4EJM0</accession>
<evidence type="ECO:0000256" key="1">
    <source>
        <dbReference type="SAM" id="Phobius"/>
    </source>
</evidence>
<sequence length="275" mass="30852">MNDADFDKLFDQALEQATIQHQTTPDPTASWKRVEGMLRRQKKKSHLLKMLPYIAASFVLGAVLFGSNVATNAFPPFFHGIESIQKDMYSFVFGTTDGEIKKALTSAPTDEPMNEPMNEPMYGPNVNSKGIPDGTDISVGLNTERSFKSWEEARPLVLFSQVNVNYIPKDLNVKEILLFFHPNKVQANQAVLIYTSDTKRLLIKFDLLEENQVLTATANKNDGTLETIQINNTDAYLYVSNNGDVSLQYMTMNLYISISGNVSKEEIIQVANNIK</sequence>
<evidence type="ECO:0000313" key="3">
    <source>
        <dbReference type="EMBL" id="TCZ80169.1"/>
    </source>
</evidence>
<comment type="caution">
    <text evidence="3">The sequence shown here is derived from an EMBL/GenBank/DDBJ whole genome shotgun (WGS) entry which is preliminary data.</text>
</comment>
<keyword evidence="1" id="KW-0812">Transmembrane</keyword>
<dbReference type="InterPro" id="IPR025377">
    <property type="entry name" value="DUF4367"/>
</dbReference>
<protein>
    <submittedName>
        <fullName evidence="3">DUF4367 domain-containing protein</fullName>
    </submittedName>
</protein>